<proteinExistence type="inferred from homology"/>
<dbReference type="AlphaFoldDB" id="B8ENF7"/>
<dbReference type="InterPro" id="IPR023393">
    <property type="entry name" value="START-like_dom_sf"/>
</dbReference>
<dbReference type="HOGENOM" id="CLU_108923_2_0_5"/>
<keyword evidence="4" id="KW-1185">Reference proteome</keyword>
<accession>B8ENF7</accession>
<dbReference type="KEGG" id="msl:Msil_1119"/>
<dbReference type="eggNOG" id="COG3832">
    <property type="taxonomic scope" value="Bacteria"/>
</dbReference>
<evidence type="ECO:0000259" key="2">
    <source>
        <dbReference type="Pfam" id="PF08327"/>
    </source>
</evidence>
<evidence type="ECO:0000313" key="3">
    <source>
        <dbReference type="EMBL" id="ACK50088.1"/>
    </source>
</evidence>
<dbReference type="Pfam" id="PF08327">
    <property type="entry name" value="AHSA1"/>
    <property type="match status" value="1"/>
</dbReference>
<feature type="domain" description="Activator of Hsp90 ATPase homologue 1/2-like C-terminal" evidence="2">
    <location>
        <begin position="12"/>
        <end position="147"/>
    </location>
</feature>
<protein>
    <submittedName>
        <fullName evidence="3">Activator of Hsp90 ATPase 1 family protein</fullName>
    </submittedName>
</protein>
<reference evidence="3 4" key="1">
    <citation type="journal article" date="2010" name="J. Bacteriol.">
        <title>Complete genome sequence of the aerobic facultative methanotroph Methylocella silvestris BL2.</title>
        <authorList>
            <person name="Chen Y."/>
            <person name="Crombie A."/>
            <person name="Rahman M.T."/>
            <person name="Dedysh S.N."/>
            <person name="Liesack W."/>
            <person name="Stott M.B."/>
            <person name="Alam M."/>
            <person name="Theisen A.R."/>
            <person name="Murrell J.C."/>
            <person name="Dunfield P.F."/>
        </authorList>
    </citation>
    <scope>NUCLEOTIDE SEQUENCE [LARGE SCALE GENOMIC DNA]</scope>
    <source>
        <strain evidence="4">DSM 15510 / CIP 108128 / LMG 27833 / NCIMB 13906 / BL2</strain>
    </source>
</reference>
<organism evidence="3 4">
    <name type="scientific">Methylocella silvestris (strain DSM 15510 / CIP 108128 / LMG 27833 / NCIMB 13906 / BL2)</name>
    <dbReference type="NCBI Taxonomy" id="395965"/>
    <lineage>
        <taxon>Bacteria</taxon>
        <taxon>Pseudomonadati</taxon>
        <taxon>Pseudomonadota</taxon>
        <taxon>Alphaproteobacteria</taxon>
        <taxon>Hyphomicrobiales</taxon>
        <taxon>Beijerinckiaceae</taxon>
        <taxon>Methylocella</taxon>
    </lineage>
</organism>
<dbReference type="OrthoDB" id="9800600at2"/>
<dbReference type="Proteomes" id="UP000002257">
    <property type="component" value="Chromosome"/>
</dbReference>
<sequence>MIDRIEKHIELKAPIERVWRALTDHREFSEWFKAKIDSPFQPGETIRGQNACPGYEHASFEVKVLKMEAPRFFSYTWHPYAIDPKMDYSQETPTLVEFWLEPIPAGTRLRVVESGFEKLPPHRRSEALRTHEPGWIQQLENIKTHVER</sequence>
<name>B8ENF7_METSB</name>
<dbReference type="RefSeq" id="WP_012590158.1">
    <property type="nucleotide sequence ID" value="NC_011666.1"/>
</dbReference>
<evidence type="ECO:0000313" key="4">
    <source>
        <dbReference type="Proteomes" id="UP000002257"/>
    </source>
</evidence>
<dbReference type="SUPFAM" id="SSF55961">
    <property type="entry name" value="Bet v1-like"/>
    <property type="match status" value="1"/>
</dbReference>
<dbReference type="Gene3D" id="3.30.530.20">
    <property type="match status" value="1"/>
</dbReference>
<gene>
    <name evidence="3" type="ordered locus">Msil_1119</name>
</gene>
<dbReference type="CDD" id="cd08898">
    <property type="entry name" value="SRPBCC_CalC_Aha1-like_5"/>
    <property type="match status" value="1"/>
</dbReference>
<dbReference type="EMBL" id="CP001280">
    <property type="protein sequence ID" value="ACK50088.1"/>
    <property type="molecule type" value="Genomic_DNA"/>
</dbReference>
<evidence type="ECO:0000256" key="1">
    <source>
        <dbReference type="ARBA" id="ARBA00006817"/>
    </source>
</evidence>
<comment type="similarity">
    <text evidence="1">Belongs to the AHA1 family.</text>
</comment>
<dbReference type="InterPro" id="IPR013538">
    <property type="entry name" value="ASHA1/2-like_C"/>
</dbReference>
<dbReference type="STRING" id="395965.Msil_1119"/>